<dbReference type="GO" id="GO:0009094">
    <property type="term" value="P:L-phenylalanine biosynthetic process"/>
    <property type="evidence" value="ECO:0007669"/>
    <property type="project" value="UniProtKB-UniPathway"/>
</dbReference>
<feature type="site" description="Essential for prephenate dehydratase activity" evidence="9">
    <location>
        <position position="176"/>
    </location>
</feature>
<evidence type="ECO:0000256" key="3">
    <source>
        <dbReference type="ARBA" id="ARBA00021872"/>
    </source>
</evidence>
<proteinExistence type="predicted"/>
<dbReference type="Gene3D" id="3.40.190.10">
    <property type="entry name" value="Periplasmic binding protein-like II"/>
    <property type="match status" value="2"/>
</dbReference>
<dbReference type="FunFam" id="3.30.70.260:FF:000012">
    <property type="entry name" value="Prephenate dehydratase"/>
    <property type="match status" value="1"/>
</dbReference>
<dbReference type="FunFam" id="3.40.190.10:FF:000034">
    <property type="entry name" value="Chorismate mutase/prephenate dehydratase"/>
    <property type="match status" value="1"/>
</dbReference>
<dbReference type="EMBL" id="NIOJ01000005">
    <property type="protein sequence ID" value="PNU01026.1"/>
    <property type="molecule type" value="Genomic_DNA"/>
</dbReference>
<comment type="catalytic activity">
    <reaction evidence="8 10">
        <text>prephenate + H(+) = 3-phenylpyruvate + CO2 + H2O</text>
        <dbReference type="Rhea" id="RHEA:21648"/>
        <dbReference type="ChEBI" id="CHEBI:15377"/>
        <dbReference type="ChEBI" id="CHEBI:15378"/>
        <dbReference type="ChEBI" id="CHEBI:16526"/>
        <dbReference type="ChEBI" id="CHEBI:18005"/>
        <dbReference type="ChEBI" id="CHEBI:29934"/>
        <dbReference type="EC" id="4.2.1.51"/>
    </reaction>
</comment>
<dbReference type="PROSITE" id="PS51671">
    <property type="entry name" value="ACT"/>
    <property type="match status" value="1"/>
</dbReference>
<evidence type="ECO:0000256" key="7">
    <source>
        <dbReference type="ARBA" id="ARBA00023239"/>
    </source>
</evidence>
<dbReference type="AlphaFoldDB" id="A0A2K2FQG6"/>
<feature type="domain" description="Prephenate dehydratase" evidence="11">
    <location>
        <begin position="3"/>
        <end position="183"/>
    </location>
</feature>
<name>A0A2K2FQG6_9CLOT</name>
<dbReference type="InterPro" id="IPR018528">
    <property type="entry name" value="Preph_deHydtase_CS"/>
</dbReference>
<evidence type="ECO:0000256" key="8">
    <source>
        <dbReference type="ARBA" id="ARBA00047848"/>
    </source>
</evidence>
<dbReference type="NCBIfam" id="NF008865">
    <property type="entry name" value="PRK11898.1"/>
    <property type="match status" value="1"/>
</dbReference>
<dbReference type="InterPro" id="IPR045865">
    <property type="entry name" value="ACT-like_dom_sf"/>
</dbReference>
<evidence type="ECO:0000313" key="14">
    <source>
        <dbReference type="Proteomes" id="UP000236151"/>
    </source>
</evidence>
<dbReference type="CDD" id="cd13633">
    <property type="entry name" value="PBP2_Sa-PDT_like"/>
    <property type="match status" value="1"/>
</dbReference>
<evidence type="ECO:0000256" key="1">
    <source>
        <dbReference type="ARBA" id="ARBA00004741"/>
    </source>
</evidence>
<gene>
    <name evidence="10" type="primary">pheA</name>
    <name evidence="13" type="ORF">CDQ84_03815</name>
</gene>
<evidence type="ECO:0000256" key="10">
    <source>
        <dbReference type="RuleBase" id="RU361254"/>
    </source>
</evidence>
<dbReference type="PROSITE" id="PS51171">
    <property type="entry name" value="PREPHENATE_DEHYDR_3"/>
    <property type="match status" value="1"/>
</dbReference>
<keyword evidence="5 10" id="KW-0057">Aromatic amino acid biosynthesis</keyword>
<dbReference type="Pfam" id="PF01842">
    <property type="entry name" value="ACT"/>
    <property type="match status" value="1"/>
</dbReference>
<dbReference type="PROSITE" id="PS00857">
    <property type="entry name" value="PREPHENATE_DEHYDR_1"/>
    <property type="match status" value="1"/>
</dbReference>
<keyword evidence="4 10" id="KW-0028">Amino-acid biosynthesis</keyword>
<comment type="pathway">
    <text evidence="1 10">Amino-acid biosynthesis; L-phenylalanine biosynthesis; phenylpyruvate from prephenate: step 1/1.</text>
</comment>
<organism evidence="13 14">
    <name type="scientific">Clostridium thermosuccinogenes</name>
    <dbReference type="NCBI Taxonomy" id="84032"/>
    <lineage>
        <taxon>Bacteria</taxon>
        <taxon>Bacillati</taxon>
        <taxon>Bacillota</taxon>
        <taxon>Clostridia</taxon>
        <taxon>Eubacteriales</taxon>
        <taxon>Clostridiaceae</taxon>
        <taxon>Clostridium</taxon>
    </lineage>
</organism>
<dbReference type="KEGG" id="cthd:CDO33_00565"/>
<dbReference type="GO" id="GO:0004664">
    <property type="term" value="F:prephenate dehydratase activity"/>
    <property type="evidence" value="ECO:0007669"/>
    <property type="project" value="UniProtKB-UniRule"/>
</dbReference>
<dbReference type="InterPro" id="IPR002912">
    <property type="entry name" value="ACT_dom"/>
</dbReference>
<dbReference type="UniPathway" id="UPA00121">
    <property type="reaction ID" value="UER00345"/>
</dbReference>
<evidence type="ECO:0000259" key="11">
    <source>
        <dbReference type="PROSITE" id="PS51171"/>
    </source>
</evidence>
<keyword evidence="7 10" id="KW-0456">Lyase</keyword>
<evidence type="ECO:0000256" key="5">
    <source>
        <dbReference type="ARBA" id="ARBA00023141"/>
    </source>
</evidence>
<evidence type="ECO:0000256" key="6">
    <source>
        <dbReference type="ARBA" id="ARBA00023222"/>
    </source>
</evidence>
<dbReference type="EC" id="4.2.1.51" evidence="2 10"/>
<evidence type="ECO:0000256" key="9">
    <source>
        <dbReference type="PIRSR" id="PIRSR001500-2"/>
    </source>
</evidence>
<dbReference type="Gene3D" id="3.30.70.260">
    <property type="match status" value="1"/>
</dbReference>
<dbReference type="SUPFAM" id="SSF55021">
    <property type="entry name" value="ACT-like"/>
    <property type="match status" value="1"/>
</dbReference>
<dbReference type="SUPFAM" id="SSF53850">
    <property type="entry name" value="Periplasmic binding protein-like II"/>
    <property type="match status" value="1"/>
</dbReference>
<evidence type="ECO:0000313" key="13">
    <source>
        <dbReference type="EMBL" id="PNU01026.1"/>
    </source>
</evidence>
<dbReference type="RefSeq" id="WP_103080409.1">
    <property type="nucleotide sequence ID" value="NZ_CP021850.1"/>
</dbReference>
<keyword evidence="6 10" id="KW-0584">Phenylalanine biosynthesis</keyword>
<protein>
    <recommendedName>
        <fullName evidence="3 10">Prephenate dehydratase</fullName>
        <shortName evidence="10">PDT</shortName>
        <ecNumber evidence="2 10">4.2.1.51</ecNumber>
    </recommendedName>
</protein>
<evidence type="ECO:0000256" key="4">
    <source>
        <dbReference type="ARBA" id="ARBA00022605"/>
    </source>
</evidence>
<comment type="caution">
    <text evidence="13">The sequence shown here is derived from an EMBL/GenBank/DDBJ whole genome shotgun (WGS) entry which is preliminary data.</text>
</comment>
<dbReference type="PANTHER" id="PTHR21022:SF19">
    <property type="entry name" value="PREPHENATE DEHYDRATASE-RELATED"/>
    <property type="match status" value="1"/>
</dbReference>
<dbReference type="Proteomes" id="UP000236151">
    <property type="component" value="Unassembled WGS sequence"/>
</dbReference>
<sequence>MLKLGFLGPKGTFSQEAMLQYAGGLKDYKAVEYGTINDLLLSVQDNIIDEAVVPIENSLEGAVNATLDMLASEVDVKIKAELAVTIRQNLLVAKDTDMKDIRCILSHPQAIGQCRKYIDSKFPGVQIKYVYSTAAAAEEVAGGDGSLAAIGSMAAADVYGLKVLAKDIQDGDTNITRFVVVSKEDGVRTGRDKSSIVFSTEDKPGSLYRILDIFNLWDINMTRIESRPAKNQLGRYIFFIDVLGHREDDDLADALKMVRRKVSFYKFLGSYPCLKEGYSAIER</sequence>
<dbReference type="GO" id="GO:0005737">
    <property type="term" value="C:cytoplasm"/>
    <property type="evidence" value="ECO:0007669"/>
    <property type="project" value="TreeGrafter"/>
</dbReference>
<dbReference type="PIRSF" id="PIRSF001500">
    <property type="entry name" value="Chor_mut_pdt_Ppr"/>
    <property type="match status" value="1"/>
</dbReference>
<dbReference type="OrthoDB" id="9802281at2"/>
<dbReference type="PANTHER" id="PTHR21022">
    <property type="entry name" value="PREPHENATE DEHYDRATASE P PROTEIN"/>
    <property type="match status" value="1"/>
</dbReference>
<evidence type="ECO:0000256" key="2">
    <source>
        <dbReference type="ARBA" id="ARBA00013147"/>
    </source>
</evidence>
<dbReference type="InterPro" id="IPR001086">
    <property type="entry name" value="Preph_deHydtase"/>
</dbReference>
<dbReference type="CDD" id="cd04905">
    <property type="entry name" value="ACT_CM-PDT"/>
    <property type="match status" value="1"/>
</dbReference>
<dbReference type="InterPro" id="IPR008242">
    <property type="entry name" value="Chor_mutase/pphenate_deHydtase"/>
</dbReference>
<reference evidence="13 14" key="1">
    <citation type="submission" date="2017-06" db="EMBL/GenBank/DDBJ databases">
        <title>Investigating the central metabolism of Clostridium thermosuccinogenes.</title>
        <authorList>
            <person name="Koendjbiharie J.G."/>
            <person name="van Kranenburg R."/>
        </authorList>
    </citation>
    <scope>NUCLEOTIDE SEQUENCE [LARGE SCALE GENOMIC DNA]</scope>
    <source>
        <strain evidence="13 14">DSM 5806</strain>
    </source>
</reference>
<feature type="domain" description="ACT" evidence="12">
    <location>
        <begin position="195"/>
        <end position="272"/>
    </location>
</feature>
<accession>A0A2K2FQG6</accession>
<dbReference type="Pfam" id="PF00800">
    <property type="entry name" value="PDT"/>
    <property type="match status" value="1"/>
</dbReference>
<keyword evidence="14" id="KW-1185">Reference proteome</keyword>
<dbReference type="PROSITE" id="PS00858">
    <property type="entry name" value="PREPHENATE_DEHYDR_2"/>
    <property type="match status" value="1"/>
</dbReference>
<evidence type="ECO:0000259" key="12">
    <source>
        <dbReference type="PROSITE" id="PS51671"/>
    </source>
</evidence>